<evidence type="ECO:0000259" key="1">
    <source>
        <dbReference type="PROSITE" id="PS50097"/>
    </source>
</evidence>
<dbReference type="SMART" id="SM00225">
    <property type="entry name" value="BTB"/>
    <property type="match status" value="1"/>
</dbReference>
<dbReference type="Pfam" id="PF00651">
    <property type="entry name" value="BTB"/>
    <property type="match status" value="1"/>
</dbReference>
<organism evidence="2 3">
    <name type="scientific">Parnassius apollo</name>
    <name type="common">Apollo butterfly</name>
    <name type="synonym">Papilio apollo</name>
    <dbReference type="NCBI Taxonomy" id="110799"/>
    <lineage>
        <taxon>Eukaryota</taxon>
        <taxon>Metazoa</taxon>
        <taxon>Ecdysozoa</taxon>
        <taxon>Arthropoda</taxon>
        <taxon>Hexapoda</taxon>
        <taxon>Insecta</taxon>
        <taxon>Pterygota</taxon>
        <taxon>Neoptera</taxon>
        <taxon>Endopterygota</taxon>
        <taxon>Lepidoptera</taxon>
        <taxon>Glossata</taxon>
        <taxon>Ditrysia</taxon>
        <taxon>Papilionoidea</taxon>
        <taxon>Papilionidae</taxon>
        <taxon>Parnassiinae</taxon>
        <taxon>Parnassini</taxon>
        <taxon>Parnassius</taxon>
        <taxon>Parnassius</taxon>
    </lineage>
</organism>
<protein>
    <submittedName>
        <fullName evidence="2">(apollo) hypothetical protein</fullName>
    </submittedName>
</protein>
<evidence type="ECO:0000313" key="2">
    <source>
        <dbReference type="EMBL" id="CAG5015141.1"/>
    </source>
</evidence>
<dbReference type="PROSITE" id="PS50097">
    <property type="entry name" value="BTB"/>
    <property type="match status" value="1"/>
</dbReference>
<dbReference type="CDD" id="cd18186">
    <property type="entry name" value="BTB_POZ_ZBTB_KLHL-like"/>
    <property type="match status" value="1"/>
</dbReference>
<comment type="caution">
    <text evidence="2">The sequence shown here is derived from an EMBL/GenBank/DDBJ whole genome shotgun (WGS) entry which is preliminary data.</text>
</comment>
<dbReference type="OrthoDB" id="6359943at2759"/>
<gene>
    <name evidence="2" type="ORF">PAPOLLO_LOCUS16325</name>
</gene>
<reference evidence="2" key="1">
    <citation type="submission" date="2021-04" db="EMBL/GenBank/DDBJ databases">
        <authorList>
            <person name="Tunstrom K."/>
        </authorList>
    </citation>
    <scope>NUCLEOTIDE SEQUENCE</scope>
</reference>
<dbReference type="Proteomes" id="UP000691718">
    <property type="component" value="Unassembled WGS sequence"/>
</dbReference>
<keyword evidence="3" id="KW-1185">Reference proteome</keyword>
<dbReference type="AlphaFoldDB" id="A0A8S3XBY2"/>
<feature type="domain" description="BTB" evidence="1">
    <location>
        <begin position="184"/>
        <end position="243"/>
    </location>
</feature>
<evidence type="ECO:0000313" key="3">
    <source>
        <dbReference type="Proteomes" id="UP000691718"/>
    </source>
</evidence>
<name>A0A8S3XBY2_PARAO</name>
<dbReference type="PANTHER" id="PTHR24413">
    <property type="entry name" value="SPECKLE-TYPE POZ PROTEIN"/>
    <property type="match status" value="1"/>
</dbReference>
<accession>A0A8S3XBY2</accession>
<sequence length="330" mass="37070">MPWSQLLLEDTAPVPTLLPLNNKQITLPVAKKKIQVWGSLRSTAAKQASKESLCNSERMQTSNLEQRGNKLQVICSLGNEIFEESCSFSISGCATFQVRAINVENNNTLIFVRFFKNCQEDGLTYSITLSSDILSIVKKTLVSDDGTWHLIKEGNLLPDLDISIVMDTVHVSSFEALYNDTELTDFELRGEDGSVKVHKAVLAASSNVLRRMLSGSWRETTEGRVDVPGTSVQTLQQFKDYIYLRTLPDTGLEQILLLASYYMIPSLEQKCVNKLMSSLKAQNACDQLEFAVKHKLTRLVLAIFDCVQSGQVDVTEMRQHFLNYQDNICE</sequence>
<dbReference type="EMBL" id="CAJQZP010001064">
    <property type="protein sequence ID" value="CAG5015141.1"/>
    <property type="molecule type" value="Genomic_DNA"/>
</dbReference>
<dbReference type="InterPro" id="IPR000210">
    <property type="entry name" value="BTB/POZ_dom"/>
</dbReference>
<proteinExistence type="predicted"/>